<evidence type="ECO:0000259" key="9">
    <source>
        <dbReference type="Pfam" id="PF12627"/>
    </source>
</evidence>
<evidence type="ECO:0000313" key="10">
    <source>
        <dbReference type="EMBL" id="AEO93780.1"/>
    </source>
</evidence>
<dbReference type="Proteomes" id="UP000009273">
    <property type="component" value="Segment"/>
</dbReference>
<dbReference type="OrthoDB" id="2898at10239"/>
<reference evidence="10 11" key="1">
    <citation type="submission" date="2011-09" db="EMBL/GenBank/DDBJ databases">
        <authorList>
            <person name="Pope W.H."/>
            <person name="Pedulla M.L."/>
            <person name="Ford M.E."/>
            <person name="Peebles C.L."/>
            <person name="Hatfull G.H."/>
            <person name="Hendrix R.W."/>
        </authorList>
    </citation>
    <scope>NUCLEOTIDE SEQUENCE [LARGE SCALE GENOMIC DNA]</scope>
    <source>
        <strain evidence="10">G</strain>
    </source>
</reference>
<dbReference type="GO" id="GO:0008033">
    <property type="term" value="P:tRNA processing"/>
    <property type="evidence" value="ECO:0007669"/>
    <property type="project" value="UniProtKB-KW"/>
</dbReference>
<name>G3MAR3_9CAUD</name>
<dbReference type="InterPro" id="IPR043519">
    <property type="entry name" value="NT_sf"/>
</dbReference>
<comment type="cofactor">
    <cofactor evidence="1">
        <name>Mg(2+)</name>
        <dbReference type="ChEBI" id="CHEBI:18420"/>
    </cofactor>
</comment>
<dbReference type="Gene3D" id="3.30.460.10">
    <property type="entry name" value="Beta Polymerase, domain 2"/>
    <property type="match status" value="1"/>
</dbReference>
<dbReference type="InterPro" id="IPR032828">
    <property type="entry name" value="PolyA_RNA-bd"/>
</dbReference>
<keyword evidence="3" id="KW-0819">tRNA processing</keyword>
<evidence type="ECO:0000256" key="4">
    <source>
        <dbReference type="ARBA" id="ARBA00022695"/>
    </source>
</evidence>
<evidence type="ECO:0000313" key="11">
    <source>
        <dbReference type="Proteomes" id="UP000009273"/>
    </source>
</evidence>
<dbReference type="SUPFAM" id="SSF81891">
    <property type="entry name" value="Poly A polymerase C-terminal region-like"/>
    <property type="match status" value="1"/>
</dbReference>
<dbReference type="CDD" id="cd05398">
    <property type="entry name" value="NT_ClassII-CCAase"/>
    <property type="match status" value="1"/>
</dbReference>
<dbReference type="GO" id="GO:0000049">
    <property type="term" value="F:tRNA binding"/>
    <property type="evidence" value="ECO:0007669"/>
    <property type="project" value="TreeGrafter"/>
</dbReference>
<dbReference type="Pfam" id="PF12627">
    <property type="entry name" value="PolyA_pol_RNAbd"/>
    <property type="match status" value="1"/>
</dbReference>
<dbReference type="PANTHER" id="PTHR46173:SF1">
    <property type="entry name" value="CCA TRNA NUCLEOTIDYLTRANSFERASE 1, MITOCHONDRIAL"/>
    <property type="match status" value="1"/>
</dbReference>
<dbReference type="GO" id="GO:0016779">
    <property type="term" value="F:nucleotidyltransferase activity"/>
    <property type="evidence" value="ECO:0007669"/>
    <property type="project" value="UniProtKB-KW"/>
</dbReference>
<evidence type="ECO:0000256" key="7">
    <source>
        <dbReference type="ARBA" id="ARBA00022842"/>
    </source>
</evidence>
<dbReference type="InterPro" id="IPR050264">
    <property type="entry name" value="Bact_CCA-adding_enz_type3_sf"/>
</dbReference>
<protein>
    <submittedName>
        <fullName evidence="10">Gp522</fullName>
    </submittedName>
</protein>
<keyword evidence="11" id="KW-1185">Reference proteome</keyword>
<keyword evidence="5" id="KW-0479">Metal-binding</keyword>
<evidence type="ECO:0000256" key="6">
    <source>
        <dbReference type="ARBA" id="ARBA00022741"/>
    </source>
</evidence>
<evidence type="ECO:0000256" key="1">
    <source>
        <dbReference type="ARBA" id="ARBA00001946"/>
    </source>
</evidence>
<evidence type="ECO:0000259" key="8">
    <source>
        <dbReference type="Pfam" id="PF01743"/>
    </source>
</evidence>
<dbReference type="EMBL" id="JN638751">
    <property type="protein sequence ID" value="AEO93780.1"/>
    <property type="molecule type" value="Genomic_DNA"/>
</dbReference>
<keyword evidence="7" id="KW-0460">Magnesium</keyword>
<organism evidence="10 11">
    <name type="scientific">Bacillus phage G</name>
    <dbReference type="NCBI Taxonomy" id="2884420"/>
    <lineage>
        <taxon>Viruses</taxon>
        <taxon>Duplodnaviria</taxon>
        <taxon>Heunggongvirae</taxon>
        <taxon>Uroviricota</taxon>
        <taxon>Caudoviricetes</taxon>
        <taxon>Donellivirus</taxon>
        <taxon>Donellivirus gee</taxon>
    </lineage>
</organism>
<keyword evidence="4" id="KW-0548">Nucleotidyltransferase</keyword>
<keyword evidence="2" id="KW-0808">Transferase</keyword>
<sequence length="418" mass="48657">MKSQAKKIIDILERKGYEAYLIGGAVRNTLHNFKYGEELPIKDFDIVTNASCEQVMELFEDTEARGVQFNVAVVKLDGYEFEVAQYRGESYPEGGSLRPDKVYPVQTLEEDLKRRDFTINAIAMDKMDLIRDPLEGCIDIRNRLIRAIGDPNERFSEDPLRMIRAFRFMSQLDYYLDKKTKFGIKNNLGLLKNIPHERMKAEIDKMLRGQAVGVALLNMKMVGVHKHTFLNSITSQQVPVLDGVLTLSYELLNDVIHKLEEYDRDQLDITELYYLLYYYTSYDEAEKSLKESMFLNEKEIERVLLLLKYNKILLSKDNLDIFNLVKEIGEQRGLSYLKDIIDSYHKLHRINLDYLLEKSLFKSQLPYNGNDIVMYGEKLNIKPGKWVGQVLDKMQLYAISEVEYEIETIIEEMVGDGK</sequence>
<gene>
    <name evidence="10" type="primary">522</name>
    <name evidence="10" type="ORF">G_522</name>
</gene>
<evidence type="ECO:0000256" key="2">
    <source>
        <dbReference type="ARBA" id="ARBA00022679"/>
    </source>
</evidence>
<dbReference type="GeneID" id="18563736"/>
<dbReference type="PANTHER" id="PTHR46173">
    <property type="entry name" value="CCA TRNA NUCLEOTIDYLTRANSFERASE 1, MITOCHONDRIAL"/>
    <property type="match status" value="1"/>
</dbReference>
<evidence type="ECO:0000256" key="5">
    <source>
        <dbReference type="ARBA" id="ARBA00022723"/>
    </source>
</evidence>
<dbReference type="Gene3D" id="1.10.3090.10">
    <property type="entry name" value="cca-adding enzyme, domain 2"/>
    <property type="match status" value="1"/>
</dbReference>
<dbReference type="KEGG" id="vg:18563736"/>
<feature type="domain" description="tRNA nucleotidyltransferase/poly(A) polymerase RNA and SrmB- binding" evidence="9">
    <location>
        <begin position="176"/>
        <end position="229"/>
    </location>
</feature>
<keyword evidence="6" id="KW-0547">Nucleotide-binding</keyword>
<proteinExistence type="predicted"/>
<dbReference type="Pfam" id="PF01743">
    <property type="entry name" value="PolyA_pol"/>
    <property type="match status" value="1"/>
</dbReference>
<evidence type="ECO:0000256" key="3">
    <source>
        <dbReference type="ARBA" id="ARBA00022694"/>
    </source>
</evidence>
<feature type="domain" description="Poly A polymerase head" evidence="8">
    <location>
        <begin position="19"/>
        <end position="146"/>
    </location>
</feature>
<dbReference type="InterPro" id="IPR002646">
    <property type="entry name" value="PolA_pol_head_dom"/>
</dbReference>
<dbReference type="SUPFAM" id="SSF81301">
    <property type="entry name" value="Nucleotidyltransferase"/>
    <property type="match status" value="1"/>
</dbReference>
<dbReference type="RefSeq" id="YP_009015825.1">
    <property type="nucleotide sequence ID" value="NC_023719.1"/>
</dbReference>
<dbReference type="GO" id="GO:0046872">
    <property type="term" value="F:metal ion binding"/>
    <property type="evidence" value="ECO:0007669"/>
    <property type="project" value="UniProtKB-KW"/>
</dbReference>
<dbReference type="GO" id="GO:0000166">
    <property type="term" value="F:nucleotide binding"/>
    <property type="evidence" value="ECO:0007669"/>
    <property type="project" value="UniProtKB-KW"/>
</dbReference>
<accession>G3MAR3</accession>